<gene>
    <name evidence="11" type="ORF">CDN99_18215</name>
</gene>
<feature type="transmembrane region" description="Helical" evidence="9">
    <location>
        <begin position="20"/>
        <end position="42"/>
    </location>
</feature>
<feature type="transmembrane region" description="Helical" evidence="9">
    <location>
        <begin position="271"/>
        <end position="292"/>
    </location>
</feature>
<keyword evidence="5 9" id="KW-0812">Transmembrane</keyword>
<feature type="transmembrane region" description="Helical" evidence="9">
    <location>
        <begin position="332"/>
        <end position="353"/>
    </location>
</feature>
<feature type="transmembrane region" description="Helical" evidence="9">
    <location>
        <begin position="89"/>
        <end position="107"/>
    </location>
</feature>
<evidence type="ECO:0000313" key="11">
    <source>
        <dbReference type="EMBL" id="OWQ87535.1"/>
    </source>
</evidence>
<evidence type="ECO:0000256" key="2">
    <source>
        <dbReference type="ARBA" id="ARBA00008240"/>
    </source>
</evidence>
<evidence type="ECO:0000256" key="4">
    <source>
        <dbReference type="ARBA" id="ARBA00022475"/>
    </source>
</evidence>
<accession>A0A246J4L2</accession>
<evidence type="ECO:0000259" key="10">
    <source>
        <dbReference type="PROSITE" id="PS50850"/>
    </source>
</evidence>
<dbReference type="PANTHER" id="PTHR43528">
    <property type="entry name" value="ALPHA-KETOGLUTARATE PERMEASE"/>
    <property type="match status" value="1"/>
</dbReference>
<dbReference type="AlphaFoldDB" id="A0A246J4L2"/>
<keyword evidence="4" id="KW-1003">Cell membrane</keyword>
<feature type="domain" description="Major facilitator superfamily (MFS) profile" evidence="10">
    <location>
        <begin position="17"/>
        <end position="418"/>
    </location>
</feature>
<feature type="transmembrane region" description="Helical" evidence="9">
    <location>
        <begin position="113"/>
        <end position="133"/>
    </location>
</feature>
<dbReference type="InterPro" id="IPR036259">
    <property type="entry name" value="MFS_trans_sf"/>
</dbReference>
<evidence type="ECO:0000256" key="9">
    <source>
        <dbReference type="SAM" id="Phobius"/>
    </source>
</evidence>
<feature type="transmembrane region" description="Helical" evidence="9">
    <location>
        <begin position="299"/>
        <end position="320"/>
    </location>
</feature>
<feature type="transmembrane region" description="Helical" evidence="9">
    <location>
        <begin position="189"/>
        <end position="208"/>
    </location>
</feature>
<keyword evidence="7 9" id="KW-1133">Transmembrane helix</keyword>
<keyword evidence="3" id="KW-0813">Transport</keyword>
<dbReference type="Pfam" id="PF07690">
    <property type="entry name" value="MFS_1"/>
    <property type="match status" value="1"/>
</dbReference>
<protein>
    <recommendedName>
        <fullName evidence="10">Major facilitator superfamily (MFS) profile domain-containing protein</fullName>
    </recommendedName>
</protein>
<sequence length="427" mass="43804">MARHRRGGGAMTVRGPVVLAVLAGSALEFYDFVAYAFFAPFIGRAFFPSADPTASLLGALAVFAVGFVARPVGGLWFGRYADRAGRRPAMLLSMAIIGVATVAIAVLPTHAQIGVAAPVLLVLLRLVQGLCFGGEVGPASAYLWEAAPVHRRGLYCASLFASQGAAVALAGVVGALVAAWLSDADMQRFGWRIPFLIGALAAPLVLMLRSRMSESMPAAGDSARGRGAPVRAGVVVSLTLVVLGGTVANYICSYLPTFASVQLKLSTLSAMTAAIQVGLLTLVFGLLGGWLSDRGHRRAVLLGSRLACGVAAVPLFLWLVDEPTTGKLIVTAAVLAATNALNGGAMFSLLPAAFGAGNRAVSISLVYAMGVALFGGSTQYVVAWLGKATASPMAPAVYLLATSAIAFVALLRVAGSGRSDEVRGEAA</sequence>
<dbReference type="PANTHER" id="PTHR43528:SF3">
    <property type="entry name" value="CITRATE-PROTON SYMPORTER"/>
    <property type="match status" value="1"/>
</dbReference>
<dbReference type="GO" id="GO:0015293">
    <property type="term" value="F:symporter activity"/>
    <property type="evidence" value="ECO:0007669"/>
    <property type="project" value="UniProtKB-KW"/>
</dbReference>
<comment type="subcellular location">
    <subcellularLocation>
        <location evidence="1">Cell membrane</location>
        <topology evidence="1">Multi-pass membrane protein</topology>
    </subcellularLocation>
</comment>
<name>A0A246J4L2_9BURK</name>
<dbReference type="InterPro" id="IPR005829">
    <property type="entry name" value="Sugar_transporter_CS"/>
</dbReference>
<evidence type="ECO:0000256" key="3">
    <source>
        <dbReference type="ARBA" id="ARBA00022448"/>
    </source>
</evidence>
<proteinExistence type="inferred from homology"/>
<dbReference type="PROSITE" id="PS50850">
    <property type="entry name" value="MFS"/>
    <property type="match status" value="1"/>
</dbReference>
<dbReference type="EMBL" id="NIOF01000009">
    <property type="protein sequence ID" value="OWQ87535.1"/>
    <property type="molecule type" value="Genomic_DNA"/>
</dbReference>
<organism evidence="11 12">
    <name type="scientific">Roseateles aquatilis</name>
    <dbReference type="NCBI Taxonomy" id="431061"/>
    <lineage>
        <taxon>Bacteria</taxon>
        <taxon>Pseudomonadati</taxon>
        <taxon>Pseudomonadota</taxon>
        <taxon>Betaproteobacteria</taxon>
        <taxon>Burkholderiales</taxon>
        <taxon>Sphaerotilaceae</taxon>
        <taxon>Roseateles</taxon>
    </lineage>
</organism>
<dbReference type="InterPro" id="IPR020846">
    <property type="entry name" value="MFS_dom"/>
</dbReference>
<reference evidence="11 12" key="1">
    <citation type="journal article" date="2008" name="Int. J. Syst. Evol. Microbiol.">
        <title>Description of Roseateles aquatilis sp. nov. and Roseateles terrae sp. nov., in the class Betaproteobacteria, and emended description of the genus Roseateles.</title>
        <authorList>
            <person name="Gomila M."/>
            <person name="Bowien B."/>
            <person name="Falsen E."/>
            <person name="Moore E.R."/>
            <person name="Lalucat J."/>
        </authorList>
    </citation>
    <scope>NUCLEOTIDE SEQUENCE [LARGE SCALE GENOMIC DNA]</scope>
    <source>
        <strain evidence="11 12">CCUG 48205</strain>
    </source>
</reference>
<dbReference type="InterPro" id="IPR011701">
    <property type="entry name" value="MFS"/>
</dbReference>
<keyword evidence="6" id="KW-0769">Symport</keyword>
<dbReference type="Gene3D" id="1.20.1250.20">
    <property type="entry name" value="MFS general substrate transporter like domains"/>
    <property type="match status" value="1"/>
</dbReference>
<evidence type="ECO:0000256" key="5">
    <source>
        <dbReference type="ARBA" id="ARBA00022692"/>
    </source>
</evidence>
<keyword evidence="8 9" id="KW-0472">Membrane</keyword>
<feature type="transmembrane region" description="Helical" evidence="9">
    <location>
        <begin position="154"/>
        <end position="177"/>
    </location>
</feature>
<evidence type="ECO:0000256" key="1">
    <source>
        <dbReference type="ARBA" id="ARBA00004651"/>
    </source>
</evidence>
<dbReference type="Proteomes" id="UP000197468">
    <property type="component" value="Unassembled WGS sequence"/>
</dbReference>
<dbReference type="PROSITE" id="PS00217">
    <property type="entry name" value="SUGAR_TRANSPORT_2"/>
    <property type="match status" value="1"/>
</dbReference>
<comment type="similarity">
    <text evidence="2">Belongs to the major facilitator superfamily. Metabolite:H+ Symporter (MHS) family (TC 2.A.1.6) family.</text>
</comment>
<evidence type="ECO:0000256" key="8">
    <source>
        <dbReference type="ARBA" id="ARBA00023136"/>
    </source>
</evidence>
<feature type="transmembrane region" description="Helical" evidence="9">
    <location>
        <begin position="229"/>
        <end position="251"/>
    </location>
</feature>
<dbReference type="GO" id="GO:0005886">
    <property type="term" value="C:plasma membrane"/>
    <property type="evidence" value="ECO:0007669"/>
    <property type="project" value="UniProtKB-SubCell"/>
</dbReference>
<evidence type="ECO:0000256" key="7">
    <source>
        <dbReference type="ARBA" id="ARBA00022989"/>
    </source>
</evidence>
<keyword evidence="12" id="KW-1185">Reference proteome</keyword>
<evidence type="ECO:0000313" key="12">
    <source>
        <dbReference type="Proteomes" id="UP000197468"/>
    </source>
</evidence>
<feature type="transmembrane region" description="Helical" evidence="9">
    <location>
        <begin position="54"/>
        <end position="77"/>
    </location>
</feature>
<dbReference type="InterPro" id="IPR051084">
    <property type="entry name" value="H+-coupled_symporters"/>
</dbReference>
<feature type="transmembrane region" description="Helical" evidence="9">
    <location>
        <begin position="397"/>
        <end position="414"/>
    </location>
</feature>
<evidence type="ECO:0000256" key="6">
    <source>
        <dbReference type="ARBA" id="ARBA00022847"/>
    </source>
</evidence>
<dbReference type="SUPFAM" id="SSF103473">
    <property type="entry name" value="MFS general substrate transporter"/>
    <property type="match status" value="1"/>
</dbReference>
<feature type="transmembrane region" description="Helical" evidence="9">
    <location>
        <begin position="365"/>
        <end position="385"/>
    </location>
</feature>
<comment type="caution">
    <text evidence="11">The sequence shown here is derived from an EMBL/GenBank/DDBJ whole genome shotgun (WGS) entry which is preliminary data.</text>
</comment>